<dbReference type="EMBL" id="MU856884">
    <property type="protein sequence ID" value="KAK4155597.1"/>
    <property type="molecule type" value="Genomic_DNA"/>
</dbReference>
<keyword evidence="2" id="KW-0732">Signal</keyword>
<feature type="chain" id="PRO_5043036589" evidence="2">
    <location>
        <begin position="20"/>
        <end position="283"/>
    </location>
</feature>
<dbReference type="Proteomes" id="UP001302745">
    <property type="component" value="Unassembled WGS sequence"/>
</dbReference>
<name>A0AAN6VPU4_9PEZI</name>
<dbReference type="AlphaFoldDB" id="A0AAN6VPU4"/>
<dbReference type="InterPro" id="IPR013320">
    <property type="entry name" value="ConA-like_dom_sf"/>
</dbReference>
<keyword evidence="4" id="KW-1185">Reference proteome</keyword>
<feature type="active site" description="Proton acceptor" evidence="1">
    <location>
        <position position="210"/>
    </location>
</feature>
<dbReference type="Pfam" id="PF01828">
    <property type="entry name" value="Peptidase_A4"/>
    <property type="match status" value="1"/>
</dbReference>
<dbReference type="CDD" id="cd13426">
    <property type="entry name" value="Peptidase_G1"/>
    <property type="match status" value="1"/>
</dbReference>
<feature type="signal peptide" evidence="2">
    <location>
        <begin position="1"/>
        <end position="19"/>
    </location>
</feature>
<evidence type="ECO:0000256" key="2">
    <source>
        <dbReference type="SAM" id="SignalP"/>
    </source>
</evidence>
<protein>
    <submittedName>
        <fullName evidence="3">Peptidase A4 family-domain-containing protein</fullName>
    </submittedName>
</protein>
<dbReference type="Gene3D" id="2.60.120.700">
    <property type="entry name" value="Peptidase G1"/>
    <property type="match status" value="1"/>
</dbReference>
<dbReference type="PANTHER" id="PTHR37536:SF1">
    <property type="entry name" value="ASPERGILLOPEPSIN, PUTAITVE (AFU_ORTHOLOGUE AFUA_7G01200)"/>
    <property type="match status" value="1"/>
</dbReference>
<proteinExistence type="predicted"/>
<evidence type="ECO:0000313" key="4">
    <source>
        <dbReference type="Proteomes" id="UP001302745"/>
    </source>
</evidence>
<sequence>MKLATVLHAVLLGSNTIFALRDDPTTDPPLPSIRRSRLSDGLKTLFFAHEDRDTTPPTVAYNQNCAGAVLTGAGYRSVTGTLQIPSIKLPPGANRDKLHAVSAWIGIDGEHACPNSMLQVGVDMYLNNSISQYWAWFEWFPNHSTYLTDFAIRAGDTLTMNITAASLSSAEFAITNHRTGQRDSATLTDPAAAAAAAPLLCGFSTEWMVEDFSASDGVPLVDFGGVAFTGAQFATDSGVTGGVEAAEMAGVKETADGQVVIECEKVGGDEVTCLYRGDAGTNT</sequence>
<dbReference type="InterPro" id="IPR038656">
    <property type="entry name" value="Peptidase_G1_sf"/>
</dbReference>
<dbReference type="GO" id="GO:0006508">
    <property type="term" value="P:proteolysis"/>
    <property type="evidence" value="ECO:0007669"/>
    <property type="project" value="InterPro"/>
</dbReference>
<organism evidence="3 4">
    <name type="scientific">Chaetomidium leptoderma</name>
    <dbReference type="NCBI Taxonomy" id="669021"/>
    <lineage>
        <taxon>Eukaryota</taxon>
        <taxon>Fungi</taxon>
        <taxon>Dikarya</taxon>
        <taxon>Ascomycota</taxon>
        <taxon>Pezizomycotina</taxon>
        <taxon>Sordariomycetes</taxon>
        <taxon>Sordariomycetidae</taxon>
        <taxon>Sordariales</taxon>
        <taxon>Chaetomiaceae</taxon>
        <taxon>Chaetomidium</taxon>
    </lineage>
</organism>
<comment type="caution">
    <text evidence="3">The sequence shown here is derived from an EMBL/GenBank/DDBJ whole genome shotgun (WGS) entry which is preliminary data.</text>
</comment>
<evidence type="ECO:0000256" key="1">
    <source>
        <dbReference type="PIRSR" id="PIRSR600250-50"/>
    </source>
</evidence>
<dbReference type="PANTHER" id="PTHR37536">
    <property type="entry name" value="PUTATIVE (AFU_ORTHOLOGUE AFUA_3G02970)-RELATED"/>
    <property type="match status" value="1"/>
</dbReference>
<gene>
    <name evidence="3" type="ORF">C8A00DRAFT_31544</name>
</gene>
<dbReference type="SUPFAM" id="SSF49899">
    <property type="entry name" value="Concanavalin A-like lectins/glucanases"/>
    <property type="match status" value="1"/>
</dbReference>
<reference evidence="3" key="2">
    <citation type="submission" date="2023-05" db="EMBL/GenBank/DDBJ databases">
        <authorList>
            <consortium name="Lawrence Berkeley National Laboratory"/>
            <person name="Steindorff A."/>
            <person name="Hensen N."/>
            <person name="Bonometti L."/>
            <person name="Westerberg I."/>
            <person name="Brannstrom I.O."/>
            <person name="Guillou S."/>
            <person name="Cros-Aarteil S."/>
            <person name="Calhoun S."/>
            <person name="Haridas S."/>
            <person name="Kuo A."/>
            <person name="Mondo S."/>
            <person name="Pangilinan J."/>
            <person name="Riley R."/>
            <person name="Labutti K."/>
            <person name="Andreopoulos B."/>
            <person name="Lipzen A."/>
            <person name="Chen C."/>
            <person name="Yanf M."/>
            <person name="Daum C."/>
            <person name="Ng V."/>
            <person name="Clum A."/>
            <person name="Ohm R."/>
            <person name="Martin F."/>
            <person name="Silar P."/>
            <person name="Natvig D."/>
            <person name="Lalanne C."/>
            <person name="Gautier V."/>
            <person name="Ament-Velasquez S.L."/>
            <person name="Kruys A."/>
            <person name="Hutchinson M.I."/>
            <person name="Powell A.J."/>
            <person name="Barry K."/>
            <person name="Miller A.N."/>
            <person name="Grigoriev I.V."/>
            <person name="Debuchy R."/>
            <person name="Gladieux P."/>
            <person name="Thoren M.H."/>
            <person name="Johannesson H."/>
        </authorList>
    </citation>
    <scope>NUCLEOTIDE SEQUENCE</scope>
    <source>
        <strain evidence="3">CBS 538.74</strain>
    </source>
</reference>
<reference evidence="3" key="1">
    <citation type="journal article" date="2023" name="Mol. Phylogenet. Evol.">
        <title>Genome-scale phylogeny and comparative genomics of the fungal order Sordariales.</title>
        <authorList>
            <person name="Hensen N."/>
            <person name="Bonometti L."/>
            <person name="Westerberg I."/>
            <person name="Brannstrom I.O."/>
            <person name="Guillou S."/>
            <person name="Cros-Aarteil S."/>
            <person name="Calhoun S."/>
            <person name="Haridas S."/>
            <person name="Kuo A."/>
            <person name="Mondo S."/>
            <person name="Pangilinan J."/>
            <person name="Riley R."/>
            <person name="LaButti K."/>
            <person name="Andreopoulos B."/>
            <person name="Lipzen A."/>
            <person name="Chen C."/>
            <person name="Yan M."/>
            <person name="Daum C."/>
            <person name="Ng V."/>
            <person name="Clum A."/>
            <person name="Steindorff A."/>
            <person name="Ohm R.A."/>
            <person name="Martin F."/>
            <person name="Silar P."/>
            <person name="Natvig D.O."/>
            <person name="Lalanne C."/>
            <person name="Gautier V."/>
            <person name="Ament-Velasquez S.L."/>
            <person name="Kruys A."/>
            <person name="Hutchinson M.I."/>
            <person name="Powell A.J."/>
            <person name="Barry K."/>
            <person name="Miller A.N."/>
            <person name="Grigoriev I.V."/>
            <person name="Debuchy R."/>
            <person name="Gladieux P."/>
            <person name="Hiltunen Thoren M."/>
            <person name="Johannesson H."/>
        </authorList>
    </citation>
    <scope>NUCLEOTIDE SEQUENCE</scope>
    <source>
        <strain evidence="3">CBS 538.74</strain>
    </source>
</reference>
<dbReference type="GO" id="GO:0070007">
    <property type="term" value="F:glutamic-type endopeptidase activity"/>
    <property type="evidence" value="ECO:0007669"/>
    <property type="project" value="InterPro"/>
</dbReference>
<accession>A0AAN6VPU4</accession>
<dbReference type="InterPro" id="IPR000250">
    <property type="entry name" value="Peptidase_G1"/>
</dbReference>
<evidence type="ECO:0000313" key="3">
    <source>
        <dbReference type="EMBL" id="KAK4155597.1"/>
    </source>
</evidence>